<accession>A0ABP0LHF5</accession>
<organism evidence="1 2">
    <name type="scientific">Durusdinium trenchii</name>
    <dbReference type="NCBI Taxonomy" id="1381693"/>
    <lineage>
        <taxon>Eukaryota</taxon>
        <taxon>Sar</taxon>
        <taxon>Alveolata</taxon>
        <taxon>Dinophyceae</taxon>
        <taxon>Suessiales</taxon>
        <taxon>Symbiodiniaceae</taxon>
        <taxon>Durusdinium</taxon>
    </lineage>
</organism>
<keyword evidence="2" id="KW-1185">Reference proteome</keyword>
<dbReference type="Proteomes" id="UP001642484">
    <property type="component" value="Unassembled WGS sequence"/>
</dbReference>
<sequence>MNLEASSLSPWKDMPGFHFYTISYDWMHNCYLGTGRDLCASAIKVLIDYCGFGGGSDAGGMDAVLTDVHQRMRDVCAQHKIRIPAKPRFTSANLGGEDGYFELGSRFKAAHVKLIIWWLSKECQMVADANPSEPVLNVLATSVWGLQRFIELMDHGGMIFTTDEASEAKTCLDLHLKAYYWLSAHLYSRRELLFKLRCKSHYHFHMGEEVISTRINPSMYHNFSEESFLGKIKAVAIRCHGRTCTQRVLQRYLLCLAICLNDFDKTERRWG</sequence>
<protein>
    <submittedName>
        <fullName evidence="1">Uncharacterized protein</fullName>
    </submittedName>
</protein>
<evidence type="ECO:0000313" key="2">
    <source>
        <dbReference type="Proteomes" id="UP001642484"/>
    </source>
</evidence>
<dbReference type="EMBL" id="CAXAMN010012592">
    <property type="protein sequence ID" value="CAK9038596.1"/>
    <property type="molecule type" value="Genomic_DNA"/>
</dbReference>
<proteinExistence type="predicted"/>
<comment type="caution">
    <text evidence="1">The sequence shown here is derived from an EMBL/GenBank/DDBJ whole genome shotgun (WGS) entry which is preliminary data.</text>
</comment>
<reference evidence="1 2" key="1">
    <citation type="submission" date="2024-02" db="EMBL/GenBank/DDBJ databases">
        <authorList>
            <person name="Chen Y."/>
            <person name="Shah S."/>
            <person name="Dougan E. K."/>
            <person name="Thang M."/>
            <person name="Chan C."/>
        </authorList>
    </citation>
    <scope>NUCLEOTIDE SEQUENCE [LARGE SCALE GENOMIC DNA]</scope>
</reference>
<evidence type="ECO:0000313" key="1">
    <source>
        <dbReference type="EMBL" id="CAK9038596.1"/>
    </source>
</evidence>
<gene>
    <name evidence="1" type="ORF">CCMP2556_LOCUS21089</name>
</gene>
<name>A0ABP0LHF5_9DINO</name>